<dbReference type="Proteomes" id="UP000749559">
    <property type="component" value="Unassembled WGS sequence"/>
</dbReference>
<accession>A0A8J1TGG3</accession>
<dbReference type="Gene3D" id="2.130.10.30">
    <property type="entry name" value="Regulator of chromosome condensation 1/beta-lactamase-inhibitor protein II"/>
    <property type="match status" value="1"/>
</dbReference>
<feature type="non-terminal residue" evidence="1">
    <location>
        <position position="1"/>
    </location>
</feature>
<name>A0A8J1TGG3_OWEFU</name>
<organism evidence="1 2">
    <name type="scientific">Owenia fusiformis</name>
    <name type="common">Polychaete worm</name>
    <dbReference type="NCBI Taxonomy" id="6347"/>
    <lineage>
        <taxon>Eukaryota</taxon>
        <taxon>Metazoa</taxon>
        <taxon>Spiralia</taxon>
        <taxon>Lophotrochozoa</taxon>
        <taxon>Annelida</taxon>
        <taxon>Polychaeta</taxon>
        <taxon>Sedentaria</taxon>
        <taxon>Canalipalpata</taxon>
        <taxon>Sabellida</taxon>
        <taxon>Oweniida</taxon>
        <taxon>Oweniidae</taxon>
        <taxon>Owenia</taxon>
    </lineage>
</organism>
<evidence type="ECO:0000313" key="1">
    <source>
        <dbReference type="EMBL" id="CAH1776578.1"/>
    </source>
</evidence>
<dbReference type="InterPro" id="IPR009091">
    <property type="entry name" value="RCC1/BLIP-II"/>
</dbReference>
<reference evidence="1" key="1">
    <citation type="submission" date="2022-03" db="EMBL/GenBank/DDBJ databases">
        <authorList>
            <person name="Martin C."/>
        </authorList>
    </citation>
    <scope>NUCLEOTIDE SEQUENCE</scope>
</reference>
<protein>
    <submittedName>
        <fullName evidence="1">Uncharacterized protein</fullName>
    </submittedName>
</protein>
<dbReference type="OrthoDB" id="239701at2759"/>
<feature type="non-terminal residue" evidence="1">
    <location>
        <position position="109"/>
    </location>
</feature>
<gene>
    <name evidence="1" type="ORF">OFUS_LOCUS3741</name>
</gene>
<sequence>TFNNGQEVYGWVWIDWLESKLNSTRPSVVGPMFFTKHYCSLQTFNNGQEVYGWGWIDWLESKLNTTSASPVDCLCELGGIQDICCAERSMLILTKSNKVFTLPYGTERA</sequence>
<keyword evidence="2" id="KW-1185">Reference proteome</keyword>
<dbReference type="EMBL" id="CAIIXF020000002">
    <property type="protein sequence ID" value="CAH1776578.1"/>
    <property type="molecule type" value="Genomic_DNA"/>
</dbReference>
<dbReference type="AlphaFoldDB" id="A0A8J1TGG3"/>
<dbReference type="SUPFAM" id="SSF50985">
    <property type="entry name" value="RCC1/BLIP-II"/>
    <property type="match status" value="1"/>
</dbReference>
<comment type="caution">
    <text evidence="1">The sequence shown here is derived from an EMBL/GenBank/DDBJ whole genome shotgun (WGS) entry which is preliminary data.</text>
</comment>
<proteinExistence type="predicted"/>
<evidence type="ECO:0000313" key="2">
    <source>
        <dbReference type="Proteomes" id="UP000749559"/>
    </source>
</evidence>